<feature type="compositionally biased region" description="Basic residues" evidence="1">
    <location>
        <begin position="88"/>
        <end position="98"/>
    </location>
</feature>
<keyword evidence="3" id="KW-1185">Reference proteome</keyword>
<reference evidence="2 3" key="1">
    <citation type="submission" date="2017-06" db="EMBL/GenBank/DDBJ databases">
        <authorList>
            <person name="Kim H.J."/>
            <person name="Triplett B.A."/>
        </authorList>
    </citation>
    <scope>NUCLEOTIDE SEQUENCE [LARGE SCALE GENOMIC DNA]</scope>
    <source>
        <strain evidence="2 3">DSM 44715</strain>
    </source>
</reference>
<name>A0A239NZR4_9ACTN</name>
<evidence type="ECO:0000313" key="2">
    <source>
        <dbReference type="EMBL" id="SNT60250.1"/>
    </source>
</evidence>
<proteinExistence type="predicted"/>
<evidence type="ECO:0000256" key="1">
    <source>
        <dbReference type="SAM" id="MobiDB-lite"/>
    </source>
</evidence>
<gene>
    <name evidence="2" type="ORF">SAMN05443665_105629</name>
</gene>
<dbReference type="Proteomes" id="UP000198318">
    <property type="component" value="Unassembled WGS sequence"/>
</dbReference>
<dbReference type="EMBL" id="FZOR01000056">
    <property type="protein sequence ID" value="SNT60250.1"/>
    <property type="molecule type" value="Genomic_DNA"/>
</dbReference>
<organism evidence="2 3">
    <name type="scientific">Actinomadura meyerae</name>
    <dbReference type="NCBI Taxonomy" id="240840"/>
    <lineage>
        <taxon>Bacteria</taxon>
        <taxon>Bacillati</taxon>
        <taxon>Actinomycetota</taxon>
        <taxon>Actinomycetes</taxon>
        <taxon>Streptosporangiales</taxon>
        <taxon>Thermomonosporaceae</taxon>
        <taxon>Actinomadura</taxon>
    </lineage>
</organism>
<dbReference type="AlphaFoldDB" id="A0A239NZR4"/>
<feature type="region of interest" description="Disordered" evidence="1">
    <location>
        <begin position="70"/>
        <end position="98"/>
    </location>
</feature>
<sequence length="125" mass="13692">MPSDETVPIDTGPIVRAEIRELECRYGVVAWFGFHTRRWWALVEGRLVEAATPAGLASAVVAVLGTASRPSQHVRPCGESRSAGQVRPGRHQRFRRRIRSPRRGRHGLGWLDASGAISGTEGGVR</sequence>
<protein>
    <submittedName>
        <fullName evidence="2">Uncharacterized protein</fullName>
    </submittedName>
</protein>
<accession>A0A239NZR4</accession>
<evidence type="ECO:0000313" key="3">
    <source>
        <dbReference type="Proteomes" id="UP000198318"/>
    </source>
</evidence>